<reference evidence="9" key="3">
    <citation type="submission" date="2020-12" db="UniProtKB">
        <authorList>
            <consortium name="EnsemblPlants"/>
        </authorList>
    </citation>
    <scope>IDENTIFICATION</scope>
</reference>
<feature type="transmembrane region" description="Helical" evidence="6">
    <location>
        <begin position="159"/>
        <end position="178"/>
    </location>
</feature>
<feature type="domain" description="Phosphatidic acid phosphatase type 2/haloperoxidase" evidence="7">
    <location>
        <begin position="61"/>
        <end position="176"/>
    </location>
</feature>
<dbReference type="OrthoDB" id="302705at2759"/>
<evidence type="ECO:0000259" key="7">
    <source>
        <dbReference type="SMART" id="SM00014"/>
    </source>
</evidence>
<keyword evidence="4 6" id="KW-1133">Transmembrane helix</keyword>
<sequence length="241" mass="27430">MDLDSEDIAESIALKAVSLTHVRYAKGDLLGHALSWFSLLPVFIGLGGFTSHFIFRRELQAIFFGLGLIVNEVINQIIKELAHEARPLTCKALEMCDSNGWPSSHSQYMCFFSMYCTLLVTRRLHFTDEFRRVFVALLPWPFALTVMYSRVYLGYHTTAQIIAGGSLGLLLGSGWFFLMDIIVSPWFPWLEDTSICQYLRIKDSSHIPDVIGFEYRNSRVARRNLQNNATSKSSSEKLSQD</sequence>
<dbReference type="EnsemblPlants" id="Pp3c5_750V3.2">
    <property type="protein sequence ID" value="Pp3c5_750V3.2"/>
    <property type="gene ID" value="Pp3c5_750"/>
</dbReference>
<keyword evidence="2 6" id="KW-0812">Transmembrane</keyword>
<evidence type="ECO:0000313" key="10">
    <source>
        <dbReference type="Proteomes" id="UP000006727"/>
    </source>
</evidence>
<dbReference type="HOGENOM" id="CLU_074922_1_2_1"/>
<dbReference type="PANTHER" id="PTHR11247:SF1">
    <property type="entry name" value="DOLICHYLDIPHOSPHATASE 1"/>
    <property type="match status" value="1"/>
</dbReference>
<evidence type="ECO:0000256" key="1">
    <source>
        <dbReference type="ARBA" id="ARBA00004141"/>
    </source>
</evidence>
<dbReference type="Gramene" id="Pp3c5_750V3.1">
    <property type="protein sequence ID" value="Pp3c5_750V3.1"/>
    <property type="gene ID" value="Pp3c5_750"/>
</dbReference>
<feature type="transmembrane region" description="Helical" evidence="6">
    <location>
        <begin position="133"/>
        <end position="153"/>
    </location>
</feature>
<gene>
    <name evidence="9" type="primary">LOC112282411</name>
    <name evidence="8" type="ORF">PHYPA_007055</name>
</gene>
<dbReference type="SMART" id="SM00014">
    <property type="entry name" value="acidPPc"/>
    <property type="match status" value="1"/>
</dbReference>
<dbReference type="GO" id="GO:0006651">
    <property type="term" value="P:diacylglycerol biosynthetic process"/>
    <property type="evidence" value="ECO:0000318"/>
    <property type="project" value="GO_Central"/>
</dbReference>
<dbReference type="EMBL" id="ABEU02000005">
    <property type="protein sequence ID" value="PNR53380.1"/>
    <property type="molecule type" value="Genomic_DNA"/>
</dbReference>
<accession>A9TLK8</accession>
<comment type="subcellular location">
    <subcellularLocation>
        <location evidence="1">Membrane</location>
        <topology evidence="1">Multi-pass membrane protein</topology>
    </subcellularLocation>
</comment>
<dbReference type="Pfam" id="PF01569">
    <property type="entry name" value="PAP2"/>
    <property type="match status" value="1"/>
</dbReference>
<dbReference type="Gene3D" id="1.20.144.10">
    <property type="entry name" value="Phosphatidic acid phosphatase type 2/haloperoxidase"/>
    <property type="match status" value="1"/>
</dbReference>
<dbReference type="RefSeq" id="XP_024375725.1">
    <property type="nucleotide sequence ID" value="XM_024519957.2"/>
</dbReference>
<keyword evidence="5 6" id="KW-0472">Membrane</keyword>
<evidence type="ECO:0000256" key="4">
    <source>
        <dbReference type="ARBA" id="ARBA00022989"/>
    </source>
</evidence>
<dbReference type="STRING" id="3218.A9TLK8"/>
<dbReference type="PaxDb" id="3218-PP1S259_85V6.1"/>
<reference evidence="8 10" key="2">
    <citation type="journal article" date="2018" name="Plant J.">
        <title>The Physcomitrella patens chromosome-scale assembly reveals moss genome structure and evolution.</title>
        <authorList>
            <person name="Lang D."/>
            <person name="Ullrich K.K."/>
            <person name="Murat F."/>
            <person name="Fuchs J."/>
            <person name="Jenkins J."/>
            <person name="Haas F.B."/>
            <person name="Piednoel M."/>
            <person name="Gundlach H."/>
            <person name="Van Bel M."/>
            <person name="Meyberg R."/>
            <person name="Vives C."/>
            <person name="Morata J."/>
            <person name="Symeonidi A."/>
            <person name="Hiss M."/>
            <person name="Muchero W."/>
            <person name="Kamisugi Y."/>
            <person name="Saleh O."/>
            <person name="Blanc G."/>
            <person name="Decker E.L."/>
            <person name="van Gessel N."/>
            <person name="Grimwood J."/>
            <person name="Hayes R.D."/>
            <person name="Graham S.W."/>
            <person name="Gunter L.E."/>
            <person name="McDaniel S.F."/>
            <person name="Hoernstein S.N.W."/>
            <person name="Larsson A."/>
            <person name="Li F.W."/>
            <person name="Perroud P.F."/>
            <person name="Phillips J."/>
            <person name="Ranjan P."/>
            <person name="Rokshar D.S."/>
            <person name="Rothfels C.J."/>
            <person name="Schneider L."/>
            <person name="Shu S."/>
            <person name="Stevenson D.W."/>
            <person name="Thummler F."/>
            <person name="Tillich M."/>
            <person name="Villarreal Aguilar J.C."/>
            <person name="Widiez T."/>
            <person name="Wong G.K."/>
            <person name="Wymore A."/>
            <person name="Zhang Y."/>
            <person name="Zimmer A.D."/>
            <person name="Quatrano R.S."/>
            <person name="Mayer K.F.X."/>
            <person name="Goodstein D."/>
            <person name="Casacuberta J.M."/>
            <person name="Vandepoele K."/>
            <person name="Reski R."/>
            <person name="Cuming A.C."/>
            <person name="Tuskan G.A."/>
            <person name="Maumus F."/>
            <person name="Salse J."/>
            <person name="Schmutz J."/>
            <person name="Rensing S.A."/>
        </authorList>
    </citation>
    <scope>NUCLEOTIDE SEQUENCE [LARGE SCALE GENOMIC DNA]</scope>
    <source>
        <strain evidence="9 10">cv. Gransden 2004</strain>
    </source>
</reference>
<dbReference type="PANTHER" id="PTHR11247">
    <property type="entry name" value="PALMITOYL-PROTEIN THIOESTERASE/DOLICHYLDIPHOSPHATASE 1"/>
    <property type="match status" value="1"/>
</dbReference>
<dbReference type="GO" id="GO:0009507">
    <property type="term" value="C:chloroplast"/>
    <property type="evidence" value="ECO:0000318"/>
    <property type="project" value="GO_Central"/>
</dbReference>
<evidence type="ECO:0000256" key="6">
    <source>
        <dbReference type="SAM" id="Phobius"/>
    </source>
</evidence>
<proteinExistence type="predicted"/>
<dbReference type="eggNOG" id="KOG3146">
    <property type="taxonomic scope" value="Eukaryota"/>
</dbReference>
<dbReference type="Proteomes" id="UP000006727">
    <property type="component" value="Chromosome 5"/>
</dbReference>
<evidence type="ECO:0000256" key="2">
    <source>
        <dbReference type="ARBA" id="ARBA00022692"/>
    </source>
</evidence>
<dbReference type="Gramene" id="Pp3c5_750V3.2">
    <property type="protein sequence ID" value="Pp3c5_750V3.2"/>
    <property type="gene ID" value="Pp3c5_750"/>
</dbReference>
<dbReference type="EnsemblPlants" id="Pp3c5_750V3.1">
    <property type="protein sequence ID" value="Pp3c5_750V3.1"/>
    <property type="gene ID" value="Pp3c5_750"/>
</dbReference>
<dbReference type="GO" id="GO:0016020">
    <property type="term" value="C:membrane"/>
    <property type="evidence" value="ECO:0007669"/>
    <property type="project" value="UniProtKB-SubCell"/>
</dbReference>
<dbReference type="OMA" id="LTVYQHE"/>
<dbReference type="InterPro" id="IPR000326">
    <property type="entry name" value="PAP2/HPO"/>
</dbReference>
<dbReference type="GO" id="GO:0008195">
    <property type="term" value="F:phosphatidate phosphatase activity"/>
    <property type="evidence" value="ECO:0000318"/>
    <property type="project" value="GO_Central"/>
</dbReference>
<dbReference type="GeneID" id="112282411"/>
<evidence type="ECO:0000256" key="5">
    <source>
        <dbReference type="ARBA" id="ARBA00023136"/>
    </source>
</evidence>
<dbReference type="InterPro" id="IPR036938">
    <property type="entry name" value="PAP2/HPO_sf"/>
</dbReference>
<dbReference type="InterPro" id="IPR039667">
    <property type="entry name" value="Dolichyldiphosphatase_PAP2"/>
</dbReference>
<evidence type="ECO:0000256" key="3">
    <source>
        <dbReference type="ARBA" id="ARBA00022801"/>
    </source>
</evidence>
<keyword evidence="10" id="KW-1185">Reference proteome</keyword>
<organism evidence="8">
    <name type="scientific">Physcomitrium patens</name>
    <name type="common">Spreading-leaved earth moss</name>
    <name type="synonym">Physcomitrella patens</name>
    <dbReference type="NCBI Taxonomy" id="3218"/>
    <lineage>
        <taxon>Eukaryota</taxon>
        <taxon>Viridiplantae</taxon>
        <taxon>Streptophyta</taxon>
        <taxon>Embryophyta</taxon>
        <taxon>Bryophyta</taxon>
        <taxon>Bryophytina</taxon>
        <taxon>Bryopsida</taxon>
        <taxon>Funariidae</taxon>
        <taxon>Funariales</taxon>
        <taxon>Funariaceae</taxon>
        <taxon>Physcomitrium</taxon>
    </lineage>
</organism>
<feature type="transmembrane region" description="Helical" evidence="6">
    <location>
        <begin position="29"/>
        <end position="49"/>
    </location>
</feature>
<evidence type="ECO:0000313" key="9">
    <source>
        <dbReference type="EnsemblPlants" id="Pp3c5_750V3.1"/>
    </source>
</evidence>
<reference evidence="8 10" key="1">
    <citation type="journal article" date="2008" name="Science">
        <title>The Physcomitrella genome reveals evolutionary insights into the conquest of land by plants.</title>
        <authorList>
            <person name="Rensing S."/>
            <person name="Lang D."/>
            <person name="Zimmer A."/>
            <person name="Terry A."/>
            <person name="Salamov A."/>
            <person name="Shapiro H."/>
            <person name="Nishiyama T."/>
            <person name="Perroud P.-F."/>
            <person name="Lindquist E."/>
            <person name="Kamisugi Y."/>
            <person name="Tanahashi T."/>
            <person name="Sakakibara K."/>
            <person name="Fujita T."/>
            <person name="Oishi K."/>
            <person name="Shin-I T."/>
            <person name="Kuroki Y."/>
            <person name="Toyoda A."/>
            <person name="Suzuki Y."/>
            <person name="Hashimoto A."/>
            <person name="Yamaguchi K."/>
            <person name="Sugano A."/>
            <person name="Kohara Y."/>
            <person name="Fujiyama A."/>
            <person name="Anterola A."/>
            <person name="Aoki S."/>
            <person name="Ashton N."/>
            <person name="Barbazuk W.B."/>
            <person name="Barker E."/>
            <person name="Bennetzen J."/>
            <person name="Bezanilla M."/>
            <person name="Blankenship R."/>
            <person name="Cho S.H."/>
            <person name="Dutcher S."/>
            <person name="Estelle M."/>
            <person name="Fawcett J.A."/>
            <person name="Gundlach H."/>
            <person name="Hanada K."/>
            <person name="Heyl A."/>
            <person name="Hicks K.A."/>
            <person name="Hugh J."/>
            <person name="Lohr M."/>
            <person name="Mayer K."/>
            <person name="Melkozernov A."/>
            <person name="Murata T."/>
            <person name="Nelson D."/>
            <person name="Pils B."/>
            <person name="Prigge M."/>
            <person name="Reiss B."/>
            <person name="Renner T."/>
            <person name="Rombauts S."/>
            <person name="Rushton P."/>
            <person name="Sanderfoot A."/>
            <person name="Schween G."/>
            <person name="Shiu S.-H."/>
            <person name="Stueber K."/>
            <person name="Theodoulou F.L."/>
            <person name="Tu H."/>
            <person name="Van de Peer Y."/>
            <person name="Verrier P.J."/>
            <person name="Waters E."/>
            <person name="Wood A."/>
            <person name="Yang L."/>
            <person name="Cove D."/>
            <person name="Cuming A."/>
            <person name="Hasebe M."/>
            <person name="Lucas S."/>
            <person name="Mishler D.B."/>
            <person name="Reski R."/>
            <person name="Grigoriev I."/>
            <person name="Quatrano R.S."/>
            <person name="Boore J.L."/>
        </authorList>
    </citation>
    <scope>NUCLEOTIDE SEQUENCE [LARGE SCALE GENOMIC DNA]</scope>
    <source>
        <strain evidence="9 10">cv. Gransden 2004</strain>
    </source>
</reference>
<dbReference type="CDD" id="cd03382">
    <property type="entry name" value="PAP2_dolichyldiphosphatase"/>
    <property type="match status" value="1"/>
</dbReference>
<protein>
    <recommendedName>
        <fullName evidence="7">Phosphatidic acid phosphatase type 2/haloperoxidase domain-containing protein</fullName>
    </recommendedName>
</protein>
<evidence type="ECO:0000313" key="8">
    <source>
        <dbReference type="EMBL" id="PNR53380.1"/>
    </source>
</evidence>
<name>A9TLK8_PHYPA</name>
<dbReference type="SUPFAM" id="SSF48317">
    <property type="entry name" value="Acid phosphatase/Vanadium-dependent haloperoxidase"/>
    <property type="match status" value="1"/>
</dbReference>
<dbReference type="AlphaFoldDB" id="A9TLK8"/>
<keyword evidence="3" id="KW-0378">Hydrolase</keyword>